<evidence type="ECO:0000259" key="12">
    <source>
        <dbReference type="Pfam" id="PF23559"/>
    </source>
</evidence>
<dbReference type="InterPro" id="IPR058922">
    <property type="entry name" value="WHD_DRP"/>
</dbReference>
<organism evidence="15 16">
    <name type="scientific">Helianthus annuus</name>
    <name type="common">Common sunflower</name>
    <dbReference type="NCBI Taxonomy" id="4232"/>
    <lineage>
        <taxon>Eukaryota</taxon>
        <taxon>Viridiplantae</taxon>
        <taxon>Streptophyta</taxon>
        <taxon>Embryophyta</taxon>
        <taxon>Tracheophyta</taxon>
        <taxon>Spermatophyta</taxon>
        <taxon>Magnoliopsida</taxon>
        <taxon>eudicotyledons</taxon>
        <taxon>Gunneridae</taxon>
        <taxon>Pentapetalae</taxon>
        <taxon>asterids</taxon>
        <taxon>campanulids</taxon>
        <taxon>Asterales</taxon>
        <taxon>Asteraceae</taxon>
        <taxon>Asteroideae</taxon>
        <taxon>Heliantheae alliance</taxon>
        <taxon>Heliantheae</taxon>
        <taxon>Helianthus</taxon>
    </lineage>
</organism>
<dbReference type="OMA" id="MWINIAS"/>
<proteinExistence type="inferred from homology"/>
<dbReference type="Gene3D" id="3.40.50.300">
    <property type="entry name" value="P-loop containing nucleotide triphosphate hydrolases"/>
    <property type="match status" value="1"/>
</dbReference>
<keyword evidence="14" id="KW-0378">Hydrolase</keyword>
<dbReference type="FunCoup" id="A0A251UUK2">
    <property type="interactions" value="571"/>
</dbReference>
<evidence type="ECO:0000259" key="13">
    <source>
        <dbReference type="Pfam" id="PF23598"/>
    </source>
</evidence>
<dbReference type="EMBL" id="MNCJ02000325">
    <property type="protein sequence ID" value="KAF5788067.1"/>
    <property type="molecule type" value="Genomic_DNA"/>
</dbReference>
<protein>
    <submittedName>
        <fullName evidence="14">P-loop containing nucleoside triphosphate hydrolase</fullName>
    </submittedName>
    <submittedName>
        <fullName evidence="15">Putative NB-ARC</fullName>
    </submittedName>
</protein>
<dbReference type="Gene3D" id="1.10.8.430">
    <property type="entry name" value="Helical domain of apoptotic protease-activating factors"/>
    <property type="match status" value="1"/>
</dbReference>
<dbReference type="FunFam" id="1.10.10.10:FF:000322">
    <property type="entry name" value="Probable disease resistance protein At1g63360"/>
    <property type="match status" value="1"/>
</dbReference>
<reference evidence="14 16" key="1">
    <citation type="journal article" date="2017" name="Nature">
        <title>The sunflower genome provides insights into oil metabolism, flowering and Asterid evolution.</title>
        <authorList>
            <person name="Badouin H."/>
            <person name="Gouzy J."/>
            <person name="Grassa C.J."/>
            <person name="Murat F."/>
            <person name="Staton S.E."/>
            <person name="Cottret L."/>
            <person name="Lelandais-Briere C."/>
            <person name="Owens G.L."/>
            <person name="Carrere S."/>
            <person name="Mayjonade B."/>
            <person name="Legrand L."/>
            <person name="Gill N."/>
            <person name="Kane N.C."/>
            <person name="Bowers J.E."/>
            <person name="Hubner S."/>
            <person name="Bellec A."/>
            <person name="Berard A."/>
            <person name="Berges H."/>
            <person name="Blanchet N."/>
            <person name="Boniface M.C."/>
            <person name="Brunel D."/>
            <person name="Catrice O."/>
            <person name="Chaidir N."/>
            <person name="Claudel C."/>
            <person name="Donnadieu C."/>
            <person name="Faraut T."/>
            <person name="Fievet G."/>
            <person name="Helmstetter N."/>
            <person name="King M."/>
            <person name="Knapp S.J."/>
            <person name="Lai Z."/>
            <person name="Le Paslier M.C."/>
            <person name="Lippi Y."/>
            <person name="Lorenzon L."/>
            <person name="Mandel J.R."/>
            <person name="Marage G."/>
            <person name="Marchand G."/>
            <person name="Marquand E."/>
            <person name="Bret-Mestries E."/>
            <person name="Morien E."/>
            <person name="Nambeesan S."/>
            <person name="Nguyen T."/>
            <person name="Pegot-Espagnet P."/>
            <person name="Pouilly N."/>
            <person name="Raftis F."/>
            <person name="Sallet E."/>
            <person name="Schiex T."/>
            <person name="Thomas J."/>
            <person name="Vandecasteele C."/>
            <person name="Vares D."/>
            <person name="Vear F."/>
            <person name="Vautrin S."/>
            <person name="Crespi M."/>
            <person name="Mangin B."/>
            <person name="Burke J.M."/>
            <person name="Salse J."/>
            <person name="Munos S."/>
            <person name="Vincourt P."/>
            <person name="Rieseberg L.H."/>
            <person name="Langlade N.B."/>
        </authorList>
    </citation>
    <scope>NUCLEOTIDE SEQUENCE [LARGE SCALE GENOMIC DNA]</scope>
    <source>
        <strain evidence="16">cv. SF193</strain>
        <tissue evidence="14">Leaves</tissue>
    </source>
</reference>
<dbReference type="Gene3D" id="1.20.5.4130">
    <property type="match status" value="1"/>
</dbReference>
<dbReference type="SUPFAM" id="SSF52058">
    <property type="entry name" value="L domain-like"/>
    <property type="match status" value="1"/>
</dbReference>
<dbReference type="SUPFAM" id="SSF52540">
    <property type="entry name" value="P-loop containing nucleoside triphosphate hydrolases"/>
    <property type="match status" value="1"/>
</dbReference>
<dbReference type="Pfam" id="PF23598">
    <property type="entry name" value="LRR_14"/>
    <property type="match status" value="1"/>
</dbReference>
<dbReference type="GO" id="GO:0043531">
    <property type="term" value="F:ADP binding"/>
    <property type="evidence" value="ECO:0007669"/>
    <property type="project" value="InterPro"/>
</dbReference>
<reference evidence="15" key="2">
    <citation type="submission" date="2017-02" db="EMBL/GenBank/DDBJ databases">
        <title>Sunflower complete genome.</title>
        <authorList>
            <person name="Langlade N."/>
            <person name="Munos S."/>
        </authorList>
    </citation>
    <scope>NUCLEOTIDE SEQUENCE [LARGE SCALE GENOMIC DNA]</scope>
    <source>
        <tissue evidence="15">Leaves</tissue>
    </source>
</reference>
<feature type="domain" description="Disease resistance R13L4/SHOC-2-like LRR" evidence="13">
    <location>
        <begin position="561"/>
        <end position="782"/>
    </location>
</feature>
<comment type="similarity">
    <text evidence="3">Belongs to the disease resistance NB-LRR family.</text>
</comment>
<evidence type="ECO:0000256" key="7">
    <source>
        <dbReference type="ARBA" id="ARBA00022737"/>
    </source>
</evidence>
<dbReference type="InterPro" id="IPR032675">
    <property type="entry name" value="LRR_dom_sf"/>
</dbReference>
<evidence type="ECO:0000256" key="5">
    <source>
        <dbReference type="ARBA" id="ARBA00022614"/>
    </source>
</evidence>
<accession>A0A251UUK2</accession>
<dbReference type="GO" id="GO:0051607">
    <property type="term" value="P:defense response to virus"/>
    <property type="evidence" value="ECO:0007669"/>
    <property type="project" value="UniProtKB-ARBA"/>
</dbReference>
<keyword evidence="8" id="KW-0547">Nucleotide-binding</keyword>
<keyword evidence="6" id="KW-0381">Hypersensitive response</keyword>
<evidence type="ECO:0000256" key="10">
    <source>
        <dbReference type="ARBA" id="ARBA00022840"/>
    </source>
</evidence>
<keyword evidence="16" id="KW-1185">Reference proteome</keyword>
<evidence type="ECO:0000256" key="4">
    <source>
        <dbReference type="ARBA" id="ARBA00022490"/>
    </source>
</evidence>
<dbReference type="Pfam" id="PF00931">
    <property type="entry name" value="NB-ARC"/>
    <property type="match status" value="1"/>
</dbReference>
<dbReference type="InterPro" id="IPR044974">
    <property type="entry name" value="Disease_R_plants"/>
</dbReference>
<dbReference type="Gramene" id="mRNA:HanXRQr2_Chr10g0459911">
    <property type="protein sequence ID" value="CDS:HanXRQr2_Chr10g0459911.1"/>
    <property type="gene ID" value="HanXRQr2_Chr10g0459911"/>
</dbReference>
<feature type="domain" description="Disease resistance protein winged helix" evidence="12">
    <location>
        <begin position="441"/>
        <end position="510"/>
    </location>
</feature>
<gene>
    <name evidence="15" type="ORF">HannXRQ_Chr04g0095791</name>
    <name evidence="14" type="ORF">HanXRQr2_Chr10g0459911</name>
</gene>
<dbReference type="AlphaFoldDB" id="A0A251UUK2"/>
<comment type="subcellular location">
    <subcellularLocation>
        <location evidence="2">Cytoplasm</location>
    </subcellularLocation>
</comment>
<feature type="domain" description="NB-ARC" evidence="11">
    <location>
        <begin position="191"/>
        <end position="356"/>
    </location>
</feature>
<dbReference type="PANTHER" id="PTHR23155">
    <property type="entry name" value="DISEASE RESISTANCE PROTEIN RP"/>
    <property type="match status" value="1"/>
</dbReference>
<keyword evidence="9" id="KW-0611">Plant defense</keyword>
<keyword evidence="7" id="KW-0677">Repeat</keyword>
<evidence type="ECO:0000256" key="9">
    <source>
        <dbReference type="ARBA" id="ARBA00022821"/>
    </source>
</evidence>
<dbReference type="PRINTS" id="PR00364">
    <property type="entry name" value="DISEASERSIST"/>
</dbReference>
<dbReference type="Pfam" id="PF23559">
    <property type="entry name" value="WHD_DRP"/>
    <property type="match status" value="1"/>
</dbReference>
<dbReference type="InterPro" id="IPR036388">
    <property type="entry name" value="WH-like_DNA-bd_sf"/>
</dbReference>
<name>A0A251UUK2_HELAN</name>
<evidence type="ECO:0000256" key="3">
    <source>
        <dbReference type="ARBA" id="ARBA00008894"/>
    </source>
</evidence>
<evidence type="ECO:0000313" key="16">
    <source>
        <dbReference type="Proteomes" id="UP000215914"/>
    </source>
</evidence>
<dbReference type="Proteomes" id="UP000215914">
    <property type="component" value="Chromosome 4"/>
</dbReference>
<dbReference type="EMBL" id="CM007893">
    <property type="protein sequence ID" value="OTG27050.1"/>
    <property type="molecule type" value="Genomic_DNA"/>
</dbReference>
<keyword evidence="4" id="KW-0963">Cytoplasm</keyword>
<dbReference type="GO" id="GO:0009626">
    <property type="term" value="P:plant-type hypersensitive response"/>
    <property type="evidence" value="ECO:0007669"/>
    <property type="project" value="UniProtKB-KW"/>
</dbReference>
<comment type="function">
    <text evidence="1">Confers resistance to late blight (Phytophthora infestans) races carrying the avirulence gene Avr1. Resistance proteins guard the plant against pathogens that contain an appropriate avirulence protein via an indirect interaction with this avirulence protein. That triggers a defense system including the hypersensitive response, which restricts the pathogen growth.</text>
</comment>
<dbReference type="GO" id="GO:0016787">
    <property type="term" value="F:hydrolase activity"/>
    <property type="evidence" value="ECO:0007669"/>
    <property type="project" value="UniProtKB-KW"/>
</dbReference>
<dbReference type="GO" id="GO:0005524">
    <property type="term" value="F:ATP binding"/>
    <property type="evidence" value="ECO:0007669"/>
    <property type="project" value="UniProtKB-KW"/>
</dbReference>
<dbReference type="InterPro" id="IPR042197">
    <property type="entry name" value="Apaf_helical"/>
</dbReference>
<dbReference type="Gene3D" id="1.10.10.10">
    <property type="entry name" value="Winged helix-like DNA-binding domain superfamily/Winged helix DNA-binding domain"/>
    <property type="match status" value="1"/>
</dbReference>
<evidence type="ECO:0000259" key="11">
    <source>
        <dbReference type="Pfam" id="PF00931"/>
    </source>
</evidence>
<keyword evidence="5" id="KW-0433">Leucine-rich repeat</keyword>
<evidence type="ECO:0000256" key="6">
    <source>
        <dbReference type="ARBA" id="ARBA00022667"/>
    </source>
</evidence>
<evidence type="ECO:0000313" key="15">
    <source>
        <dbReference type="EMBL" id="OTG27050.1"/>
    </source>
</evidence>
<dbReference type="InterPro" id="IPR055414">
    <property type="entry name" value="LRR_R13L4/SHOC2-like"/>
</dbReference>
<reference evidence="14" key="3">
    <citation type="submission" date="2020-06" db="EMBL/GenBank/DDBJ databases">
        <title>Helianthus annuus Genome sequencing and assembly Release 2.</title>
        <authorList>
            <person name="Gouzy J."/>
            <person name="Langlade N."/>
            <person name="Munos S."/>
        </authorList>
    </citation>
    <scope>NUCLEOTIDE SEQUENCE</scope>
    <source>
        <tissue evidence="14">Leaves</tissue>
    </source>
</reference>
<dbReference type="InterPro" id="IPR002182">
    <property type="entry name" value="NB-ARC"/>
</dbReference>
<evidence type="ECO:0000256" key="2">
    <source>
        <dbReference type="ARBA" id="ARBA00004496"/>
    </source>
</evidence>
<dbReference type="Gene3D" id="3.80.10.10">
    <property type="entry name" value="Ribonuclease Inhibitor"/>
    <property type="match status" value="1"/>
</dbReference>
<dbReference type="InterPro" id="IPR027417">
    <property type="entry name" value="P-loop_NTPase"/>
</dbReference>
<evidence type="ECO:0000256" key="1">
    <source>
        <dbReference type="ARBA" id="ARBA00002074"/>
    </source>
</evidence>
<keyword evidence="10" id="KW-0067">ATP-binding</keyword>
<dbReference type="InParanoid" id="A0A251UUK2"/>
<evidence type="ECO:0000313" key="14">
    <source>
        <dbReference type="EMBL" id="KAF5788067.1"/>
    </source>
</evidence>
<dbReference type="PANTHER" id="PTHR23155:SF1152">
    <property type="entry name" value="AAA+ ATPASE DOMAIN-CONTAINING PROTEIN"/>
    <property type="match status" value="1"/>
</dbReference>
<evidence type="ECO:0000256" key="8">
    <source>
        <dbReference type="ARBA" id="ARBA00022741"/>
    </source>
</evidence>
<dbReference type="FunFam" id="3.40.50.300:FF:001091">
    <property type="entry name" value="Probable disease resistance protein At1g61300"/>
    <property type="match status" value="1"/>
</dbReference>
<sequence length="906" mass="104916">MTYTTLELFMENLMHLSYSKNNPIVDNNASILLVRPQMQLLYQELGYMIQILFVEEQDILHEVEQVRNLQRRFKDVAHEAHMIVGLFVYSSYRSGTCPQTFRKCFLNCLKIKRSTNYQFSLNLREVMGSLNSIKEELTTILDKRKMYSSRSIDSLRTQTQTVVAGTSCTRKPLGTKKVLEETIVGLIRDAELIRDRLVEDQKQLDVVSIVGMGGLGKTTLATKVFNDPFVVYHFDVRAWITVSQTYERRDLLIQLVASICPEFDPINASDSKLREKLHKSVMGKRYLIVFDDVWSIQAWDDLKVFFPNDNNGSRILLTSRLKEVALHAKLHGFVHQLEFLTDVESWELLCKKVFHSDNFPTMLTEPGKEIAKKCHGLPLAVVVMAGVLAKETRSTYSWERIAKRVSSSIVNDPNKNMDILALSYDHLPPHLRDCFLYLGGFPEDHKFQVRKLIWLWMAEGFVEEDGKRSLEEIGEDYLMELVDRNLVIVTDRKFNGAIKACSIHDLLRELCLERATKGNFCVKISTQMTDFSSLVQHKPRRIFTNQGLKFNCYRHELFPWVHSLLWFHKNKSLINITDQYFHSYPLLMVLDLQKCQLQDFPPAIGLLVHLRYLAFWSTKGFPSSICNLWSLQTIILKSSVRFSLPDTISNLVNLRHLWSDGYIYFPSTRKPMNLQTISNVSLHNFSESWENCFPRIKKLTCTTLTQKNQNFKSLSSLEILMWINIASARQDGDLVSTTNNLFRKIHATFPDSLKKLTLSGCCLPWSDMSIVQSLPNLEVLKILDHAFMGPKWETDDVPFQQLKYLKLQTLHIEQWEASSINFPCLTHLVLGACRYLEEIPLEIGYISTLELIDVDDSNNAIIESLEEIQEEQQNFGNYGLKINVRKELHNLAYYRKLRGLAWIVDW</sequence>